<comment type="caution">
    <text evidence="3">The sequence shown here is derived from an EMBL/GenBank/DDBJ whole genome shotgun (WGS) entry which is preliminary data.</text>
</comment>
<keyword evidence="1" id="KW-0812">Transmembrane</keyword>
<dbReference type="RefSeq" id="WP_342806540.1">
    <property type="nucleotide sequence ID" value="NZ_JAOPJZ010000002.1"/>
</dbReference>
<feature type="transmembrane region" description="Helical" evidence="1">
    <location>
        <begin position="81"/>
        <end position="101"/>
    </location>
</feature>
<feature type="transmembrane region" description="Helical" evidence="1">
    <location>
        <begin position="122"/>
        <end position="139"/>
    </location>
</feature>
<feature type="transmembrane region" description="Helical" evidence="1">
    <location>
        <begin position="41"/>
        <end position="69"/>
    </location>
</feature>
<name>A0AAP2Z5U7_9EURY</name>
<keyword evidence="4" id="KW-1185">Reference proteome</keyword>
<dbReference type="Pfam" id="PF26243">
    <property type="entry name" value="DUF8056"/>
    <property type="match status" value="1"/>
</dbReference>
<evidence type="ECO:0000313" key="4">
    <source>
        <dbReference type="Proteomes" id="UP001321047"/>
    </source>
</evidence>
<organism evidence="3 4">
    <name type="scientific">Natronosalvus hydrolyticus</name>
    <dbReference type="NCBI Taxonomy" id="2979988"/>
    <lineage>
        <taxon>Archaea</taxon>
        <taxon>Methanobacteriati</taxon>
        <taxon>Methanobacteriota</taxon>
        <taxon>Stenosarchaea group</taxon>
        <taxon>Halobacteria</taxon>
        <taxon>Halobacteriales</taxon>
        <taxon>Natrialbaceae</taxon>
        <taxon>Natronosalvus</taxon>
    </lineage>
</organism>
<dbReference type="InterPro" id="IPR058369">
    <property type="entry name" value="DUF8056"/>
</dbReference>
<dbReference type="Proteomes" id="UP001321047">
    <property type="component" value="Unassembled WGS sequence"/>
</dbReference>
<keyword evidence="1" id="KW-1133">Transmembrane helix</keyword>
<accession>A0AAP2Z5U7</accession>
<reference evidence="3 4" key="1">
    <citation type="submission" date="2022-09" db="EMBL/GenBank/DDBJ databases">
        <title>Enrichment on poylsaccharides allowed isolation of novel metabolic and taxonomic groups of Haloarchaea.</title>
        <authorList>
            <person name="Sorokin D.Y."/>
            <person name="Elcheninov A.G."/>
            <person name="Khizhniak T.V."/>
            <person name="Kolganova T.V."/>
            <person name="Kublanov I.V."/>
        </authorList>
    </citation>
    <scope>NUCLEOTIDE SEQUENCE [LARGE SCALE GENOMIC DNA]</scope>
    <source>
        <strain evidence="3 4">AArc-curdl1</strain>
    </source>
</reference>
<proteinExistence type="predicted"/>
<dbReference type="AlphaFoldDB" id="A0AAP2Z5U7"/>
<feature type="transmembrane region" description="Helical" evidence="1">
    <location>
        <begin position="159"/>
        <end position="178"/>
    </location>
</feature>
<evidence type="ECO:0000256" key="1">
    <source>
        <dbReference type="SAM" id="Phobius"/>
    </source>
</evidence>
<protein>
    <recommendedName>
        <fullName evidence="2">DUF8056 domain-containing protein</fullName>
    </recommendedName>
</protein>
<keyword evidence="1" id="KW-0472">Membrane</keyword>
<evidence type="ECO:0000259" key="2">
    <source>
        <dbReference type="Pfam" id="PF26243"/>
    </source>
</evidence>
<dbReference type="EMBL" id="JAOPJZ010000002">
    <property type="protein sequence ID" value="MCU4751102.1"/>
    <property type="molecule type" value="Genomic_DNA"/>
</dbReference>
<feature type="domain" description="DUF8056" evidence="2">
    <location>
        <begin position="18"/>
        <end position="182"/>
    </location>
</feature>
<evidence type="ECO:0000313" key="3">
    <source>
        <dbReference type="EMBL" id="MCU4751102.1"/>
    </source>
</evidence>
<gene>
    <name evidence="3" type="ORF">OB919_03750</name>
</gene>
<sequence>MSETGDTADGTAEGEDGRSYRGVLGTFPYAFRQSRSRLFRAYAIVGGLAAVLVTIAFILAVIVIIGATADTTATLALSRSFVVFLGILVVVPILAPVLFVARRHRRKTGDDVRYDRRLAATGFLFLASLYLGLIPTVPAEHQSEVDGMFGPVITFLYELPATVGLAFPILAAVLIYVVHRQSR</sequence>